<dbReference type="PANTHER" id="PTHR38684">
    <property type="entry name" value="PROTEIN AMPE"/>
    <property type="match status" value="1"/>
</dbReference>
<dbReference type="Proteomes" id="UP000634667">
    <property type="component" value="Unassembled WGS sequence"/>
</dbReference>
<reference evidence="3" key="1">
    <citation type="journal article" date="2019" name="Int. J. Syst. Evol. Microbiol.">
        <title>The Global Catalogue of Microorganisms (GCM) 10K type strain sequencing project: providing services to taxonomists for standard genome sequencing and annotation.</title>
        <authorList>
            <consortium name="The Broad Institute Genomics Platform"/>
            <consortium name="The Broad Institute Genome Sequencing Center for Infectious Disease"/>
            <person name="Wu L."/>
            <person name="Ma J."/>
        </authorList>
    </citation>
    <scope>NUCLEOTIDE SEQUENCE [LARGE SCALE GENOMIC DNA]</scope>
    <source>
        <strain evidence="3">KCTC 23723</strain>
    </source>
</reference>
<accession>A0ABQ2WTI0</accession>
<keyword evidence="1" id="KW-1133">Transmembrane helix</keyword>
<feature type="transmembrane region" description="Helical" evidence="1">
    <location>
        <begin position="346"/>
        <end position="362"/>
    </location>
</feature>
<protein>
    <recommendedName>
        <fullName evidence="4">AmpE protein</fullName>
    </recommendedName>
</protein>
<feature type="transmembrane region" description="Helical" evidence="1">
    <location>
        <begin position="75"/>
        <end position="92"/>
    </location>
</feature>
<evidence type="ECO:0000256" key="1">
    <source>
        <dbReference type="SAM" id="Phobius"/>
    </source>
</evidence>
<evidence type="ECO:0000313" key="3">
    <source>
        <dbReference type="Proteomes" id="UP000634667"/>
    </source>
</evidence>
<keyword evidence="1" id="KW-0472">Membrane</keyword>
<proteinExistence type="predicted"/>
<name>A0ABQ2WTI0_9ALTE</name>
<gene>
    <name evidence="2" type="ORF">GCM10008111_30140</name>
</gene>
<sequence length="363" mass="39923">MTLISMLLALIIERLAVRSDAWQARPYCQAYLKLTARSGLSKLADHTLGRYLWILLPGAVLALLLHLVDSRLLSLIVNTLVLLVGIGCWHYRQLYKQFLNAQDRGDDEAAYLSMQQIRTDSRSTVDDSNGLLLVWLNFRYYAAVVFWFLVLGVFGVVTYALLRYLNEQGGVASAATDAQQAEPTDEHATADMRSTYNGSAFERSADESAASSSSANVYADAQAEPSIVQAAEVAATEQADDTAPFVSESASAFSESTKNPETTKDAVHYLLHWADWFPARLFGLGFALVGYFSRASNALLSYFLDFSANNQQVITDVAKAAEPIIETPLQPVDDTSAMVQLAKRNMLFFLAFTAILTLTGWLG</sequence>
<keyword evidence="3" id="KW-1185">Reference proteome</keyword>
<dbReference type="EMBL" id="BMYR01000015">
    <property type="protein sequence ID" value="GGW71980.1"/>
    <property type="molecule type" value="Genomic_DNA"/>
</dbReference>
<dbReference type="InterPro" id="IPR052966">
    <property type="entry name" value="Beta-lactamase_Reg"/>
</dbReference>
<evidence type="ECO:0000313" key="2">
    <source>
        <dbReference type="EMBL" id="GGW71980.1"/>
    </source>
</evidence>
<dbReference type="InterPro" id="IPR031347">
    <property type="entry name" value="AmpE"/>
</dbReference>
<dbReference type="RefSeq" id="WP_189484070.1">
    <property type="nucleotide sequence ID" value="NZ_BMYR01000015.1"/>
</dbReference>
<dbReference type="PANTHER" id="PTHR38684:SF1">
    <property type="entry name" value="PROTEIN AMPE"/>
    <property type="match status" value="1"/>
</dbReference>
<feature type="transmembrane region" description="Helical" evidence="1">
    <location>
        <begin position="140"/>
        <end position="162"/>
    </location>
</feature>
<organism evidence="2 3">
    <name type="scientific">Alishewanella tabrizica</name>
    <dbReference type="NCBI Taxonomy" id="671278"/>
    <lineage>
        <taxon>Bacteria</taxon>
        <taxon>Pseudomonadati</taxon>
        <taxon>Pseudomonadota</taxon>
        <taxon>Gammaproteobacteria</taxon>
        <taxon>Alteromonadales</taxon>
        <taxon>Alteromonadaceae</taxon>
        <taxon>Alishewanella</taxon>
    </lineage>
</organism>
<feature type="transmembrane region" description="Helical" evidence="1">
    <location>
        <begin position="51"/>
        <end position="68"/>
    </location>
</feature>
<keyword evidence="1" id="KW-0812">Transmembrane</keyword>
<evidence type="ECO:0008006" key="4">
    <source>
        <dbReference type="Google" id="ProtNLM"/>
    </source>
</evidence>
<dbReference type="Pfam" id="PF17113">
    <property type="entry name" value="AmpE"/>
    <property type="match status" value="2"/>
</dbReference>
<dbReference type="InterPro" id="IPR036259">
    <property type="entry name" value="MFS_trans_sf"/>
</dbReference>
<dbReference type="SUPFAM" id="SSF103473">
    <property type="entry name" value="MFS general substrate transporter"/>
    <property type="match status" value="1"/>
</dbReference>
<comment type="caution">
    <text evidence="2">The sequence shown here is derived from an EMBL/GenBank/DDBJ whole genome shotgun (WGS) entry which is preliminary data.</text>
</comment>